<accession>A0A4Q9GWH5</accession>
<feature type="binding site" evidence="7">
    <location>
        <position position="187"/>
    </location>
    <ligand>
        <name>UDP-N-acetyl-alpha-D-muramoyl-L-alanyl-D-glutamate</name>
        <dbReference type="ChEBI" id="CHEBI:83900"/>
    </ligand>
</feature>
<dbReference type="InterPro" id="IPR036615">
    <property type="entry name" value="Mur_ligase_C_dom_sf"/>
</dbReference>
<dbReference type="GO" id="GO:0051301">
    <property type="term" value="P:cell division"/>
    <property type="evidence" value="ECO:0007669"/>
    <property type="project" value="UniProtKB-KW"/>
</dbReference>
<feature type="binding site" evidence="7">
    <location>
        <begin position="428"/>
        <end position="431"/>
    </location>
    <ligand>
        <name>meso-2,6-diaminopimelate</name>
        <dbReference type="ChEBI" id="CHEBI:57791"/>
    </ligand>
</feature>
<dbReference type="GO" id="GO:0000287">
    <property type="term" value="F:magnesium ion binding"/>
    <property type="evidence" value="ECO:0007669"/>
    <property type="project" value="UniProtKB-UniRule"/>
</dbReference>
<feature type="domain" description="Mur ligase N-terminal catalytic" evidence="9">
    <location>
        <begin position="23"/>
        <end position="102"/>
    </location>
</feature>
<evidence type="ECO:0000256" key="2">
    <source>
        <dbReference type="ARBA" id="ARBA00022618"/>
    </source>
</evidence>
<comment type="catalytic activity">
    <reaction evidence="7">
        <text>UDP-N-acetyl-alpha-D-muramoyl-L-alanyl-D-glutamate + meso-2,6-diaminopimelate + ATP = UDP-N-acetyl-alpha-D-muramoyl-L-alanyl-gamma-D-glutamyl-meso-2,6-diaminopimelate + ADP + phosphate + H(+)</text>
        <dbReference type="Rhea" id="RHEA:23676"/>
        <dbReference type="ChEBI" id="CHEBI:15378"/>
        <dbReference type="ChEBI" id="CHEBI:30616"/>
        <dbReference type="ChEBI" id="CHEBI:43474"/>
        <dbReference type="ChEBI" id="CHEBI:57791"/>
        <dbReference type="ChEBI" id="CHEBI:83900"/>
        <dbReference type="ChEBI" id="CHEBI:83905"/>
        <dbReference type="ChEBI" id="CHEBI:456216"/>
        <dbReference type="EC" id="6.3.2.13"/>
    </reaction>
</comment>
<dbReference type="GO" id="GO:0009252">
    <property type="term" value="P:peptidoglycan biosynthetic process"/>
    <property type="evidence" value="ECO:0007669"/>
    <property type="project" value="UniProtKB-UniRule"/>
</dbReference>
<evidence type="ECO:0000259" key="9">
    <source>
        <dbReference type="Pfam" id="PF01225"/>
    </source>
</evidence>
<dbReference type="UniPathway" id="UPA00219"/>
<dbReference type="Gene3D" id="3.40.1390.10">
    <property type="entry name" value="MurE/MurF, N-terminal domain"/>
    <property type="match status" value="1"/>
</dbReference>
<dbReference type="InterPro" id="IPR004101">
    <property type="entry name" value="Mur_ligase_C"/>
</dbReference>
<feature type="binding site" evidence="7">
    <location>
        <position position="479"/>
    </location>
    <ligand>
        <name>meso-2,6-diaminopimelate</name>
        <dbReference type="ChEBI" id="CHEBI:57791"/>
    </ligand>
</feature>
<dbReference type="InterPro" id="IPR035911">
    <property type="entry name" value="MurE/MurF_N"/>
</dbReference>
<dbReference type="AlphaFoldDB" id="A0A4Q9GWH5"/>
<comment type="function">
    <text evidence="7">Catalyzes the addition of meso-diaminopimelic acid to the nucleotide precursor UDP-N-acetylmuramoyl-L-alanyl-D-glutamate (UMAG) in the biosynthesis of bacterial cell-wall peptidoglycan.</text>
</comment>
<keyword evidence="13" id="KW-1185">Reference proteome</keyword>
<dbReference type="Pfam" id="PF02875">
    <property type="entry name" value="Mur_ligase_C"/>
    <property type="match status" value="1"/>
</dbReference>
<comment type="similarity">
    <text evidence="1 7">Belongs to the MurCDEF family. MurE subfamily.</text>
</comment>
<dbReference type="PANTHER" id="PTHR23135">
    <property type="entry name" value="MUR LIGASE FAMILY MEMBER"/>
    <property type="match status" value="1"/>
</dbReference>
<organism evidence="12 13">
    <name type="scientific">Aquabacterium lacunae</name>
    <dbReference type="NCBI Taxonomy" id="2528630"/>
    <lineage>
        <taxon>Bacteria</taxon>
        <taxon>Pseudomonadati</taxon>
        <taxon>Pseudomonadota</taxon>
        <taxon>Betaproteobacteria</taxon>
        <taxon>Burkholderiales</taxon>
        <taxon>Aquabacterium</taxon>
    </lineage>
</organism>
<dbReference type="RefSeq" id="WP_130968696.1">
    <property type="nucleotide sequence ID" value="NZ_SIXI01000005.1"/>
</dbReference>
<keyword evidence="5 7" id="KW-0131">Cell cycle</keyword>
<evidence type="ECO:0000256" key="7">
    <source>
        <dbReference type="HAMAP-Rule" id="MF_00208"/>
    </source>
</evidence>
<evidence type="ECO:0000256" key="1">
    <source>
        <dbReference type="ARBA" id="ARBA00005898"/>
    </source>
</evidence>
<feature type="domain" description="Mur ligase central" evidence="11">
    <location>
        <begin position="114"/>
        <end position="324"/>
    </location>
</feature>
<feature type="modified residue" description="N6-carboxylysine" evidence="7">
    <location>
        <position position="227"/>
    </location>
</feature>
<dbReference type="Proteomes" id="UP000292120">
    <property type="component" value="Unassembled WGS sequence"/>
</dbReference>
<keyword evidence="7" id="KW-0963">Cytoplasm</keyword>
<feature type="binding site" evidence="7">
    <location>
        <position position="483"/>
    </location>
    <ligand>
        <name>meso-2,6-diaminopimelate</name>
        <dbReference type="ChEBI" id="CHEBI:57791"/>
    </ligand>
</feature>
<feature type="domain" description="Mur ligase C-terminal" evidence="10">
    <location>
        <begin position="347"/>
        <end position="481"/>
    </location>
</feature>
<keyword evidence="6 7" id="KW-0961">Cell wall biogenesis/degradation</keyword>
<dbReference type="HAMAP" id="MF_00208">
    <property type="entry name" value="MurE"/>
    <property type="match status" value="1"/>
</dbReference>
<evidence type="ECO:0000256" key="3">
    <source>
        <dbReference type="ARBA" id="ARBA00022960"/>
    </source>
</evidence>
<dbReference type="GO" id="GO:0008765">
    <property type="term" value="F:UDP-N-acetylmuramoylalanyl-D-glutamate-2,6-diaminopimelate ligase activity"/>
    <property type="evidence" value="ECO:0007669"/>
    <property type="project" value="UniProtKB-UniRule"/>
</dbReference>
<dbReference type="GO" id="GO:0005524">
    <property type="term" value="F:ATP binding"/>
    <property type="evidence" value="ECO:0007669"/>
    <property type="project" value="UniProtKB-UniRule"/>
</dbReference>
<dbReference type="EMBL" id="SIXI01000005">
    <property type="protein sequence ID" value="TBO29401.1"/>
    <property type="molecule type" value="Genomic_DNA"/>
</dbReference>
<feature type="binding site" evidence="7">
    <location>
        <position position="404"/>
    </location>
    <ligand>
        <name>meso-2,6-diaminopimelate</name>
        <dbReference type="ChEBI" id="CHEBI:57791"/>
    </ligand>
</feature>
<gene>
    <name evidence="7" type="primary">murE</name>
    <name evidence="12" type="ORF">EYS42_13445</name>
</gene>
<evidence type="ECO:0000259" key="10">
    <source>
        <dbReference type="Pfam" id="PF02875"/>
    </source>
</evidence>
<dbReference type="SUPFAM" id="SSF53623">
    <property type="entry name" value="MurD-like peptide ligases, catalytic domain"/>
    <property type="match status" value="1"/>
</dbReference>
<dbReference type="Gene3D" id="3.90.190.20">
    <property type="entry name" value="Mur ligase, C-terminal domain"/>
    <property type="match status" value="1"/>
</dbReference>
<dbReference type="OrthoDB" id="9800958at2"/>
<keyword evidence="3 7" id="KW-0133">Cell shape</keyword>
<feature type="binding site" evidence="7">
    <location>
        <begin position="160"/>
        <end position="161"/>
    </location>
    <ligand>
        <name>UDP-N-acetyl-alpha-D-muramoyl-L-alanyl-D-glutamate</name>
        <dbReference type="ChEBI" id="CHEBI:83900"/>
    </ligand>
</feature>
<feature type="binding site" evidence="7">
    <location>
        <begin position="116"/>
        <end position="122"/>
    </location>
    <ligand>
        <name>ATP</name>
        <dbReference type="ChEBI" id="CHEBI:30616"/>
    </ligand>
</feature>
<dbReference type="GO" id="GO:0071555">
    <property type="term" value="P:cell wall organization"/>
    <property type="evidence" value="ECO:0007669"/>
    <property type="project" value="UniProtKB-KW"/>
</dbReference>
<dbReference type="NCBIfam" id="TIGR01085">
    <property type="entry name" value="murE"/>
    <property type="match status" value="1"/>
</dbReference>
<protein>
    <recommendedName>
        <fullName evidence="7">UDP-N-acetylmuramoyl-L-alanyl-D-glutamate--2,6-diaminopimelate ligase</fullName>
        <ecNumber evidence="7">6.3.2.13</ecNumber>
    </recommendedName>
    <alternativeName>
        <fullName evidence="7">Meso-A2pm-adding enzyme</fullName>
    </alternativeName>
    <alternativeName>
        <fullName evidence="7">Meso-diaminopimelate-adding enzyme</fullName>
    </alternativeName>
    <alternativeName>
        <fullName evidence="7">UDP-MurNAc-L-Ala-D-Glu:meso-diaminopimelate ligase</fullName>
    </alternativeName>
    <alternativeName>
        <fullName evidence="7">UDP-MurNAc-tripeptide synthetase</fullName>
    </alternativeName>
    <alternativeName>
        <fullName evidence="7">UDP-N-acetylmuramyl-tripeptide synthetase</fullName>
    </alternativeName>
</protein>
<evidence type="ECO:0000313" key="13">
    <source>
        <dbReference type="Proteomes" id="UP000292120"/>
    </source>
</evidence>
<dbReference type="NCBIfam" id="NF001126">
    <property type="entry name" value="PRK00139.1-4"/>
    <property type="match status" value="1"/>
</dbReference>
<evidence type="ECO:0000256" key="6">
    <source>
        <dbReference type="ARBA" id="ARBA00023316"/>
    </source>
</evidence>
<evidence type="ECO:0000256" key="5">
    <source>
        <dbReference type="ARBA" id="ARBA00023306"/>
    </source>
</evidence>
<feature type="binding site" evidence="7">
    <location>
        <position position="195"/>
    </location>
    <ligand>
        <name>UDP-N-acetyl-alpha-D-muramoyl-L-alanyl-D-glutamate</name>
        <dbReference type="ChEBI" id="CHEBI:83900"/>
    </ligand>
</feature>
<dbReference type="PANTHER" id="PTHR23135:SF4">
    <property type="entry name" value="UDP-N-ACETYLMURAMOYL-L-ALANYL-D-GLUTAMATE--2,6-DIAMINOPIMELATE LIGASE MURE HOMOLOG, CHLOROPLASTIC"/>
    <property type="match status" value="1"/>
</dbReference>
<keyword evidence="2 7" id="KW-0132">Cell division</keyword>
<evidence type="ECO:0000259" key="11">
    <source>
        <dbReference type="Pfam" id="PF08245"/>
    </source>
</evidence>
<name>A0A4Q9GWH5_9BURK</name>
<dbReference type="Gene3D" id="3.40.1190.10">
    <property type="entry name" value="Mur-like, catalytic domain"/>
    <property type="match status" value="1"/>
</dbReference>
<keyword evidence="7 12" id="KW-0436">Ligase</keyword>
<sequence>MALHTLNHVVDVLAWLQQQAVQALTVDSRQVPALAASGRTAFVAWPGAARDGRAFVAQALSDGACACLVEAEGVQAFAFDDARIVAVPNLKALLAEIAHGFYGLPSQQLSVVAVTGTNGKTSTSWWTAQALSALGQPCGVIGTLGVGEPGSGAFVPTGLTTPDPVTLHATFRQFLNQGLKAAAIEASSIGIEEKRLDATHIRVAQFTNFTQDHLDYHGSMQAYWEAKEALFHWPSLQAAVVNVDDLRGESLVPLCTQRGLDVWSYALMAPARLRAEAVRFHAQGMGLRLIERSADLQQVLDEVDLDTRLIGEFNAANLLAVVGALRALGHPLRDIARVCEHLSSVPGRMQQVHVDEVGAERLPLVVVDYAHTPDAVLQALRALRSITEARGGRLWCVLGCGGNRDPIKRPLMGAMADQHADEVVLTSDNPRHESPALILSQMLTGITRTDRIAVIENRHEAIAHAVMQADPRDLVLLAGKGHEATQEVAGVKTPFSDVEESMAALRQRMNTQHLKGPQ</sequence>
<comment type="subcellular location">
    <subcellularLocation>
        <location evidence="7 8">Cytoplasm</location>
    </subcellularLocation>
</comment>
<comment type="cofactor">
    <cofactor evidence="7">
        <name>Mg(2+)</name>
        <dbReference type="ChEBI" id="CHEBI:18420"/>
    </cofactor>
</comment>
<reference evidence="12 13" key="1">
    <citation type="submission" date="2019-02" db="EMBL/GenBank/DDBJ databases">
        <title>Aquabacterium sp. strain KMB7.</title>
        <authorList>
            <person name="Chen W.-M."/>
        </authorList>
    </citation>
    <scope>NUCLEOTIDE SEQUENCE [LARGE SCALE GENOMIC DNA]</scope>
    <source>
        <strain evidence="12 13">KMB7</strain>
    </source>
</reference>
<evidence type="ECO:0000313" key="12">
    <source>
        <dbReference type="EMBL" id="TBO29401.1"/>
    </source>
</evidence>
<dbReference type="GO" id="GO:0008360">
    <property type="term" value="P:regulation of cell shape"/>
    <property type="evidence" value="ECO:0007669"/>
    <property type="project" value="UniProtKB-KW"/>
</dbReference>
<dbReference type="InterPro" id="IPR013221">
    <property type="entry name" value="Mur_ligase_cen"/>
</dbReference>
<dbReference type="EC" id="6.3.2.13" evidence="7"/>
<keyword evidence="7" id="KW-0547">Nucleotide-binding</keyword>
<comment type="caution">
    <text evidence="7">Lacks conserved residue(s) required for the propagation of feature annotation.</text>
</comment>
<comment type="pathway">
    <text evidence="7 8">Cell wall biogenesis; peptidoglycan biosynthesis.</text>
</comment>
<dbReference type="SUPFAM" id="SSF53244">
    <property type="entry name" value="MurD-like peptide ligases, peptide-binding domain"/>
    <property type="match status" value="1"/>
</dbReference>
<evidence type="ECO:0000256" key="8">
    <source>
        <dbReference type="RuleBase" id="RU004135"/>
    </source>
</evidence>
<feature type="binding site" evidence="7">
    <location>
        <position position="28"/>
    </location>
    <ligand>
        <name>UDP-N-acetyl-alpha-D-muramoyl-L-alanyl-D-glutamate</name>
        <dbReference type="ChEBI" id="CHEBI:83900"/>
    </ligand>
</feature>
<feature type="short sequence motif" description="Meso-diaminopimelate recognition motif" evidence="7">
    <location>
        <begin position="428"/>
        <end position="431"/>
    </location>
</feature>
<dbReference type="SUPFAM" id="SSF63418">
    <property type="entry name" value="MurE/MurF N-terminal domain"/>
    <property type="match status" value="1"/>
</dbReference>
<dbReference type="InterPro" id="IPR036565">
    <property type="entry name" value="Mur-like_cat_sf"/>
</dbReference>
<keyword evidence="4 7" id="KW-0573">Peptidoglycan synthesis</keyword>
<evidence type="ECO:0000256" key="4">
    <source>
        <dbReference type="ARBA" id="ARBA00022984"/>
    </source>
</evidence>
<dbReference type="InterPro" id="IPR005761">
    <property type="entry name" value="UDP-N-AcMur-Glu-dNH2Pim_ligase"/>
</dbReference>
<dbReference type="InterPro" id="IPR000713">
    <property type="entry name" value="Mur_ligase_N"/>
</dbReference>
<dbReference type="Pfam" id="PF01225">
    <property type="entry name" value="Mur_ligase"/>
    <property type="match status" value="1"/>
</dbReference>
<dbReference type="GO" id="GO:0005737">
    <property type="term" value="C:cytoplasm"/>
    <property type="evidence" value="ECO:0007669"/>
    <property type="project" value="UniProtKB-SubCell"/>
</dbReference>
<comment type="caution">
    <text evidence="12">The sequence shown here is derived from an EMBL/GenBank/DDBJ whole genome shotgun (WGS) entry which is preliminary data.</text>
</comment>
<comment type="PTM">
    <text evidence="7">Carboxylation is probably crucial for Mg(2+) binding and, consequently, for the gamma-phosphate positioning of ATP.</text>
</comment>
<proteinExistence type="inferred from homology"/>
<dbReference type="Pfam" id="PF08245">
    <property type="entry name" value="Mur_ligase_M"/>
    <property type="match status" value="1"/>
</dbReference>
<keyword evidence="7" id="KW-0460">Magnesium</keyword>
<keyword evidence="7" id="KW-0067">ATP-binding</keyword>